<dbReference type="GO" id="GO:0004089">
    <property type="term" value="F:carbonate dehydratase activity"/>
    <property type="evidence" value="ECO:0007669"/>
    <property type="project" value="UniProtKB-UniRule"/>
</dbReference>
<comment type="cofactor">
    <cofactor evidence="1 9">
        <name>Zn(2+)</name>
        <dbReference type="ChEBI" id="CHEBI:29105"/>
    </cofactor>
</comment>
<accession>A0A9D5HPJ2</accession>
<dbReference type="OrthoDB" id="429145at2759"/>
<evidence type="ECO:0000259" key="10">
    <source>
        <dbReference type="PROSITE" id="PS51144"/>
    </source>
</evidence>
<dbReference type="AlphaFoldDB" id="A0A9D5HPJ2"/>
<evidence type="ECO:0000256" key="8">
    <source>
        <dbReference type="ARBA" id="ARBA00048348"/>
    </source>
</evidence>
<reference evidence="11" key="1">
    <citation type="submission" date="2021-03" db="EMBL/GenBank/DDBJ databases">
        <authorList>
            <person name="Li Z."/>
            <person name="Yang C."/>
        </authorList>
    </citation>
    <scope>NUCLEOTIDE SEQUENCE</scope>
    <source>
        <strain evidence="11">Dzin_1.0</strain>
        <tissue evidence="11">Leaf</tissue>
    </source>
</reference>
<dbReference type="SUPFAM" id="SSF51069">
    <property type="entry name" value="Carbonic anhydrase"/>
    <property type="match status" value="1"/>
</dbReference>
<dbReference type="PROSITE" id="PS00162">
    <property type="entry name" value="ALPHA_CA_1"/>
    <property type="match status" value="1"/>
</dbReference>
<dbReference type="EC" id="4.2.1.1" evidence="2 9"/>
<evidence type="ECO:0000256" key="1">
    <source>
        <dbReference type="ARBA" id="ARBA00001947"/>
    </source>
</evidence>
<dbReference type="Proteomes" id="UP001085076">
    <property type="component" value="Miscellaneous, Linkage group lg01"/>
</dbReference>
<proteinExistence type="inferred from homology"/>
<feature type="chain" id="PRO_5039760330" description="Carbonic anhydrase" evidence="9">
    <location>
        <begin position="26"/>
        <end position="272"/>
    </location>
</feature>
<dbReference type="SMART" id="SM01057">
    <property type="entry name" value="Carb_anhydrase"/>
    <property type="match status" value="1"/>
</dbReference>
<comment type="function">
    <text evidence="9">Reversible hydration of carbon dioxide.</text>
</comment>
<reference evidence="11" key="2">
    <citation type="journal article" date="2022" name="Hortic Res">
        <title>The genome of Dioscorea zingiberensis sheds light on the biosynthesis, origin and evolution of the medicinally important diosgenin saponins.</title>
        <authorList>
            <person name="Li Y."/>
            <person name="Tan C."/>
            <person name="Li Z."/>
            <person name="Guo J."/>
            <person name="Li S."/>
            <person name="Chen X."/>
            <person name="Wang C."/>
            <person name="Dai X."/>
            <person name="Yang H."/>
            <person name="Song W."/>
            <person name="Hou L."/>
            <person name="Xu J."/>
            <person name="Tong Z."/>
            <person name="Xu A."/>
            <person name="Yuan X."/>
            <person name="Wang W."/>
            <person name="Yang Q."/>
            <person name="Chen L."/>
            <person name="Sun Z."/>
            <person name="Wang K."/>
            <person name="Pan B."/>
            <person name="Chen J."/>
            <person name="Bao Y."/>
            <person name="Liu F."/>
            <person name="Qi X."/>
            <person name="Gang D.R."/>
            <person name="Wen J."/>
            <person name="Li J."/>
        </authorList>
    </citation>
    <scope>NUCLEOTIDE SEQUENCE</scope>
    <source>
        <strain evidence="11">Dzin_1.0</strain>
    </source>
</reference>
<dbReference type="Pfam" id="PF00194">
    <property type="entry name" value="Carb_anhydrase"/>
    <property type="match status" value="1"/>
</dbReference>
<keyword evidence="12" id="KW-1185">Reference proteome</keyword>
<organism evidence="11 12">
    <name type="scientific">Dioscorea zingiberensis</name>
    <dbReference type="NCBI Taxonomy" id="325984"/>
    <lineage>
        <taxon>Eukaryota</taxon>
        <taxon>Viridiplantae</taxon>
        <taxon>Streptophyta</taxon>
        <taxon>Embryophyta</taxon>
        <taxon>Tracheophyta</taxon>
        <taxon>Spermatophyta</taxon>
        <taxon>Magnoliopsida</taxon>
        <taxon>Liliopsida</taxon>
        <taxon>Dioscoreales</taxon>
        <taxon>Dioscoreaceae</taxon>
        <taxon>Dioscorea</taxon>
    </lineage>
</organism>
<name>A0A9D5HPJ2_9LILI</name>
<dbReference type="InterPro" id="IPR001148">
    <property type="entry name" value="CA_dom"/>
</dbReference>
<evidence type="ECO:0000256" key="7">
    <source>
        <dbReference type="ARBA" id="ARBA00023239"/>
    </source>
</evidence>
<evidence type="ECO:0000313" key="12">
    <source>
        <dbReference type="Proteomes" id="UP001085076"/>
    </source>
</evidence>
<dbReference type="PANTHER" id="PTHR18952:SF253">
    <property type="entry name" value="OS08G0470200 PROTEIN"/>
    <property type="match status" value="1"/>
</dbReference>
<dbReference type="CDD" id="cd03124">
    <property type="entry name" value="alpha_CA_prokaryotic_like"/>
    <property type="match status" value="1"/>
</dbReference>
<dbReference type="GO" id="GO:0006730">
    <property type="term" value="P:one-carbon metabolic process"/>
    <property type="evidence" value="ECO:0007669"/>
    <property type="project" value="TreeGrafter"/>
</dbReference>
<dbReference type="PANTHER" id="PTHR18952">
    <property type="entry name" value="CARBONIC ANHYDRASE"/>
    <property type="match status" value="1"/>
</dbReference>
<comment type="similarity">
    <text evidence="9">Belongs to the alpha-carbonic anhydrase family.</text>
</comment>
<dbReference type="Gene3D" id="3.10.200.10">
    <property type="entry name" value="Alpha carbonic anhydrase"/>
    <property type="match status" value="1"/>
</dbReference>
<dbReference type="GO" id="GO:0008270">
    <property type="term" value="F:zinc ion binding"/>
    <property type="evidence" value="ECO:0007669"/>
    <property type="project" value="UniProtKB-UniRule"/>
</dbReference>
<keyword evidence="6" id="KW-0325">Glycoprotein</keyword>
<dbReference type="FunFam" id="3.10.200.10:FF:000007">
    <property type="entry name" value="Alpha carbonic anhydrase 3"/>
    <property type="match status" value="1"/>
</dbReference>
<evidence type="ECO:0000256" key="5">
    <source>
        <dbReference type="ARBA" id="ARBA00022833"/>
    </source>
</evidence>
<feature type="signal peptide" evidence="9">
    <location>
        <begin position="1"/>
        <end position="25"/>
    </location>
</feature>
<evidence type="ECO:0000256" key="2">
    <source>
        <dbReference type="ARBA" id="ARBA00012925"/>
    </source>
</evidence>
<comment type="caution">
    <text evidence="11">The sequence shown here is derived from an EMBL/GenBank/DDBJ whole genome shotgun (WGS) entry which is preliminary data.</text>
</comment>
<evidence type="ECO:0000256" key="9">
    <source>
        <dbReference type="RuleBase" id="RU367011"/>
    </source>
</evidence>
<keyword evidence="7 9" id="KW-0456">Lyase</keyword>
<keyword evidence="3 9" id="KW-0479">Metal-binding</keyword>
<keyword evidence="5 9" id="KW-0862">Zinc</keyword>
<evidence type="ECO:0000256" key="6">
    <source>
        <dbReference type="ARBA" id="ARBA00023180"/>
    </source>
</evidence>
<keyword evidence="4 9" id="KW-0732">Signal</keyword>
<dbReference type="EMBL" id="JAGGNH010000001">
    <property type="protein sequence ID" value="KAJ0984510.1"/>
    <property type="molecule type" value="Genomic_DNA"/>
</dbReference>
<protein>
    <recommendedName>
        <fullName evidence="2 9">Carbonic anhydrase</fullName>
        <ecNumber evidence="2 9">4.2.1.1</ecNumber>
    </recommendedName>
</protein>
<dbReference type="PROSITE" id="PS51144">
    <property type="entry name" value="ALPHA_CA_2"/>
    <property type="match status" value="1"/>
</dbReference>
<dbReference type="InterPro" id="IPR036398">
    <property type="entry name" value="CA_dom_sf"/>
</dbReference>
<feature type="domain" description="Alpha-carbonic anhydrase" evidence="10">
    <location>
        <begin position="32"/>
        <end position="266"/>
    </location>
</feature>
<evidence type="ECO:0000256" key="4">
    <source>
        <dbReference type="ARBA" id="ARBA00022729"/>
    </source>
</evidence>
<gene>
    <name evidence="11" type="ORF">J5N97_002866</name>
</gene>
<dbReference type="InterPro" id="IPR018338">
    <property type="entry name" value="Carbonic_anhydrase_a-class_CS"/>
</dbReference>
<dbReference type="InterPro" id="IPR023561">
    <property type="entry name" value="Carbonic_anhydrase_a-class"/>
</dbReference>
<sequence>MAMRKLLILSTIFASLLFFTIPATSQEVDDEREFSYEKGSETGPEHWGEIHKDWAMCGKGEMQSPIDLSHQRVKVLYHLHPLHRSYRPAEATLKNRGHDIMLQWEEEAGWIWINKTKYSLKQLHWHSPSEHTINGHRHSLELHMVHESEDKKIAVVGILYKIGRPDTFLAKLEGYIRKLVDIEEGEEKVGKVDPREIKRGSRKYYRYMGSLTTPPCTEGVIWTIVHKVRTVSREQVRLLREAVHDDHEMNARPTQEINDRTIGLYRPQKLQY</sequence>
<dbReference type="InterPro" id="IPR041891">
    <property type="entry name" value="Alpha_CA_prokaryot-like"/>
</dbReference>
<evidence type="ECO:0000313" key="11">
    <source>
        <dbReference type="EMBL" id="KAJ0984510.1"/>
    </source>
</evidence>
<evidence type="ECO:0000256" key="3">
    <source>
        <dbReference type="ARBA" id="ARBA00022723"/>
    </source>
</evidence>
<comment type="catalytic activity">
    <reaction evidence="8 9">
        <text>hydrogencarbonate + H(+) = CO2 + H2O</text>
        <dbReference type="Rhea" id="RHEA:10748"/>
        <dbReference type="ChEBI" id="CHEBI:15377"/>
        <dbReference type="ChEBI" id="CHEBI:15378"/>
        <dbReference type="ChEBI" id="CHEBI:16526"/>
        <dbReference type="ChEBI" id="CHEBI:17544"/>
        <dbReference type="EC" id="4.2.1.1"/>
    </reaction>
</comment>